<proteinExistence type="predicted"/>
<reference evidence="2" key="1">
    <citation type="submission" date="2014-11" db="EMBL/GenBank/DDBJ databases">
        <authorList>
            <person name="Amaro Gonzalez C."/>
        </authorList>
    </citation>
    <scope>NUCLEOTIDE SEQUENCE</scope>
</reference>
<reference evidence="2" key="2">
    <citation type="journal article" date="2015" name="Fish Shellfish Immunol.">
        <title>Early steps in the European eel (Anguilla anguilla)-Vibrio vulnificus interaction in the gills: Role of the RtxA13 toxin.</title>
        <authorList>
            <person name="Callol A."/>
            <person name="Pajuelo D."/>
            <person name="Ebbesson L."/>
            <person name="Teles M."/>
            <person name="MacKenzie S."/>
            <person name="Amaro C."/>
        </authorList>
    </citation>
    <scope>NUCLEOTIDE SEQUENCE</scope>
</reference>
<evidence type="ECO:0000256" key="1">
    <source>
        <dbReference type="SAM" id="Phobius"/>
    </source>
</evidence>
<dbReference type="EMBL" id="GBXM01019313">
    <property type="protein sequence ID" value="JAH89264.1"/>
    <property type="molecule type" value="Transcribed_RNA"/>
</dbReference>
<feature type="transmembrane region" description="Helical" evidence="1">
    <location>
        <begin position="20"/>
        <end position="38"/>
    </location>
</feature>
<name>A0A0E9WFW0_ANGAN</name>
<evidence type="ECO:0000313" key="2">
    <source>
        <dbReference type="EMBL" id="JAH89264.1"/>
    </source>
</evidence>
<protein>
    <submittedName>
        <fullName evidence="2">Uncharacterized protein</fullName>
    </submittedName>
</protein>
<dbReference type="AlphaFoldDB" id="A0A0E9WFW0"/>
<keyword evidence="1" id="KW-0472">Membrane</keyword>
<accession>A0A0E9WFW0</accession>
<keyword evidence="1" id="KW-1133">Transmembrane helix</keyword>
<organism evidence="2">
    <name type="scientific">Anguilla anguilla</name>
    <name type="common">European freshwater eel</name>
    <name type="synonym">Muraena anguilla</name>
    <dbReference type="NCBI Taxonomy" id="7936"/>
    <lineage>
        <taxon>Eukaryota</taxon>
        <taxon>Metazoa</taxon>
        <taxon>Chordata</taxon>
        <taxon>Craniata</taxon>
        <taxon>Vertebrata</taxon>
        <taxon>Euteleostomi</taxon>
        <taxon>Actinopterygii</taxon>
        <taxon>Neopterygii</taxon>
        <taxon>Teleostei</taxon>
        <taxon>Anguilliformes</taxon>
        <taxon>Anguillidae</taxon>
        <taxon>Anguilla</taxon>
    </lineage>
</organism>
<sequence length="42" mass="5076">MVELRFSLFLRISKFFKNIFYALTFCLICLSYHTYFNITTGI</sequence>
<keyword evidence="1" id="KW-0812">Transmembrane</keyword>